<evidence type="ECO:0000256" key="9">
    <source>
        <dbReference type="ARBA" id="ARBA00023212"/>
    </source>
</evidence>
<evidence type="ECO:0000313" key="12">
    <source>
        <dbReference type="EMBL" id="EAT33531.1"/>
    </source>
</evidence>
<reference evidence="12" key="2">
    <citation type="journal article" date="2007" name="Science">
        <title>Genome sequence of Aedes aegypti, a major arbovirus vector.</title>
        <authorList>
            <person name="Nene V."/>
            <person name="Wortman J.R."/>
            <person name="Lawson D."/>
            <person name="Haas B."/>
            <person name="Kodira C."/>
            <person name="Tu Z.J."/>
            <person name="Loftus B."/>
            <person name="Xi Z."/>
            <person name="Megy K."/>
            <person name="Grabherr M."/>
            <person name="Ren Q."/>
            <person name="Zdobnov E.M."/>
            <person name="Lobo N.F."/>
            <person name="Campbell K.S."/>
            <person name="Brown S.E."/>
            <person name="Bonaldo M.F."/>
            <person name="Zhu J."/>
            <person name="Sinkins S.P."/>
            <person name="Hogenkamp D.G."/>
            <person name="Amedeo P."/>
            <person name="Arensburger P."/>
            <person name="Atkinson P.W."/>
            <person name="Bidwell S."/>
            <person name="Biedler J."/>
            <person name="Birney E."/>
            <person name="Bruggner R.V."/>
            <person name="Costas J."/>
            <person name="Coy M.R."/>
            <person name="Crabtree J."/>
            <person name="Crawford M."/>
            <person name="Debruyn B."/>
            <person name="Decaprio D."/>
            <person name="Eiglmeier K."/>
            <person name="Eisenstadt E."/>
            <person name="El-Dorry H."/>
            <person name="Gelbart W.M."/>
            <person name="Gomes S.L."/>
            <person name="Hammond M."/>
            <person name="Hannick L.I."/>
            <person name="Hogan J.R."/>
            <person name="Holmes M.H."/>
            <person name="Jaffe D."/>
            <person name="Johnston J.S."/>
            <person name="Kennedy R.C."/>
            <person name="Koo H."/>
            <person name="Kravitz S."/>
            <person name="Kriventseva E.V."/>
            <person name="Kulp D."/>
            <person name="Labutti K."/>
            <person name="Lee E."/>
            <person name="Li S."/>
            <person name="Lovin D.D."/>
            <person name="Mao C."/>
            <person name="Mauceli E."/>
            <person name="Menck C.F."/>
            <person name="Miller J.R."/>
            <person name="Montgomery P."/>
            <person name="Mori A."/>
            <person name="Nascimento A.L."/>
            <person name="Naveira H.F."/>
            <person name="Nusbaum C."/>
            <person name="O'leary S."/>
            <person name="Orvis J."/>
            <person name="Pertea M."/>
            <person name="Quesneville H."/>
            <person name="Reidenbach K.R."/>
            <person name="Rogers Y.H."/>
            <person name="Roth C.W."/>
            <person name="Schneider J.R."/>
            <person name="Schatz M."/>
            <person name="Shumway M."/>
            <person name="Stanke M."/>
            <person name="Stinson E.O."/>
            <person name="Tubio J.M."/>
            <person name="Vanzee J.P."/>
            <person name="Verjovski-Almeida S."/>
            <person name="Werner D."/>
            <person name="White O."/>
            <person name="Wyder S."/>
            <person name="Zeng Q."/>
            <person name="Zhao Q."/>
            <person name="Zhao Y."/>
            <person name="Hill C.A."/>
            <person name="Raikhel A.S."/>
            <person name="Soares M.B."/>
            <person name="Knudson D.L."/>
            <person name="Lee N.H."/>
            <person name="Galagan J."/>
            <person name="Salzberg S.L."/>
            <person name="Paulsen I.T."/>
            <person name="Dimopoulos G."/>
            <person name="Collins F.H."/>
            <person name="Birren B."/>
            <person name="Fraser-Liggett C.M."/>
            <person name="Severson D.W."/>
        </authorList>
    </citation>
    <scope>NUCLEOTIDE SEQUENCE [LARGE SCALE GENOMIC DNA]</scope>
    <source>
        <strain evidence="12">Liverpool</strain>
    </source>
</reference>
<dbReference type="GO" id="GO:0005634">
    <property type="term" value="C:nucleus"/>
    <property type="evidence" value="ECO:0007669"/>
    <property type="project" value="UniProtKB-SubCell"/>
</dbReference>
<feature type="compositionally biased region" description="Polar residues" evidence="11">
    <location>
        <begin position="121"/>
        <end position="138"/>
    </location>
</feature>
<dbReference type="VEuPathDB" id="VectorBase:AAEL019716"/>
<dbReference type="HOGENOM" id="CLU_1099259_0_0_1"/>
<comment type="similarity">
    <text evidence="4">Belongs to the MAP Jupiter family.</text>
</comment>
<feature type="compositionally biased region" description="Polar residues" evidence="11">
    <location>
        <begin position="191"/>
        <end position="201"/>
    </location>
</feature>
<gene>
    <name evidence="12" type="ORF">AaeL_AAEL014194</name>
</gene>
<evidence type="ECO:0000256" key="11">
    <source>
        <dbReference type="SAM" id="MobiDB-lite"/>
    </source>
</evidence>
<dbReference type="STRING" id="7159.Q16H13"/>
<dbReference type="PaxDb" id="7159-AAEL014194-PA"/>
<feature type="compositionally biased region" description="Polar residues" evidence="11">
    <location>
        <begin position="242"/>
        <end position="253"/>
    </location>
</feature>
<evidence type="ECO:0000256" key="8">
    <source>
        <dbReference type="ARBA" id="ARBA00022701"/>
    </source>
</evidence>
<feature type="compositionally biased region" description="Polar residues" evidence="11">
    <location>
        <begin position="209"/>
        <end position="218"/>
    </location>
</feature>
<keyword evidence="10" id="KW-0539">Nucleus</keyword>
<evidence type="ECO:0000256" key="10">
    <source>
        <dbReference type="ARBA" id="ARBA00023242"/>
    </source>
</evidence>
<reference evidence="12" key="3">
    <citation type="submission" date="2012-09" db="EMBL/GenBank/DDBJ databases">
        <authorList>
            <consortium name="VectorBase"/>
        </authorList>
    </citation>
    <scope>NUCLEOTIDE SEQUENCE</scope>
    <source>
        <strain evidence="12">Liverpool</strain>
    </source>
</reference>
<sequence>MDFWYCCSYDSSLLNSTPALYWDRFGIRMMRGRDDLKYMFPFSCGDLCRIIQPIDIVDYPSYGGVVKRTEAFPFRLASLLLADSQLGRVVPRQEDQNKVAQPSVVLKPPGGGSSDLFGADNQPQTPRSMNKNRMQSNIFAAPEGQKAGNGETPRRAASGQDSYNRLFGEADRPYTPAKNHMKSNLPIGNDATDSGKTNGHSNGKAANGHHQNGNGIAPTTNGHSNGSSHTNGHSNGTSTSSAPSQNGSTHIEE</sequence>
<dbReference type="AlphaFoldDB" id="Q16H13"/>
<evidence type="ECO:0000256" key="3">
    <source>
        <dbReference type="ARBA" id="ARBA00004186"/>
    </source>
</evidence>
<keyword evidence="6" id="KW-0963">Cytoplasm</keyword>
<evidence type="ECO:0000256" key="5">
    <source>
        <dbReference type="ARBA" id="ARBA00021471"/>
    </source>
</evidence>
<dbReference type="EMBL" id="CH478215">
    <property type="protein sequence ID" value="EAT33531.1"/>
    <property type="molecule type" value="Genomic_DNA"/>
</dbReference>
<accession>Q16H13</accession>
<dbReference type="GO" id="GO:0005819">
    <property type="term" value="C:spindle"/>
    <property type="evidence" value="ECO:0007669"/>
    <property type="project" value="UniProtKB-SubCell"/>
</dbReference>
<name>Q16H13_AEDAE</name>
<evidence type="ECO:0000256" key="2">
    <source>
        <dbReference type="ARBA" id="ARBA00004123"/>
    </source>
</evidence>
<evidence type="ECO:0000313" key="13">
    <source>
        <dbReference type="Proteomes" id="UP000682892"/>
    </source>
</evidence>
<keyword evidence="9" id="KW-0206">Cytoskeleton</keyword>
<evidence type="ECO:0000256" key="7">
    <source>
        <dbReference type="ARBA" id="ARBA00022553"/>
    </source>
</evidence>
<feature type="compositionally biased region" description="Low complexity" evidence="11">
    <location>
        <begin position="219"/>
        <end position="241"/>
    </location>
</feature>
<feature type="region of interest" description="Disordered" evidence="11">
    <location>
        <begin position="92"/>
        <end position="253"/>
    </location>
</feature>
<comment type="function">
    <text evidence="1">Binds to all microtubule populations.</text>
</comment>
<dbReference type="Proteomes" id="UP000682892">
    <property type="component" value="Unassembled WGS sequence"/>
</dbReference>
<dbReference type="GO" id="GO:0005874">
    <property type="term" value="C:microtubule"/>
    <property type="evidence" value="ECO:0007669"/>
    <property type="project" value="UniProtKB-KW"/>
</dbReference>
<proteinExistence type="inferred from homology"/>
<evidence type="ECO:0000256" key="4">
    <source>
        <dbReference type="ARBA" id="ARBA00005344"/>
    </source>
</evidence>
<organism evidence="12 13">
    <name type="scientific">Aedes aegypti</name>
    <name type="common">Yellowfever mosquito</name>
    <name type="synonym">Culex aegypti</name>
    <dbReference type="NCBI Taxonomy" id="7159"/>
    <lineage>
        <taxon>Eukaryota</taxon>
        <taxon>Metazoa</taxon>
        <taxon>Ecdysozoa</taxon>
        <taxon>Arthropoda</taxon>
        <taxon>Hexapoda</taxon>
        <taxon>Insecta</taxon>
        <taxon>Pterygota</taxon>
        <taxon>Neoptera</taxon>
        <taxon>Endopterygota</taxon>
        <taxon>Diptera</taxon>
        <taxon>Nematocera</taxon>
        <taxon>Culicoidea</taxon>
        <taxon>Culicidae</taxon>
        <taxon>Culicinae</taxon>
        <taxon>Aedini</taxon>
        <taxon>Aedes</taxon>
        <taxon>Stegomyia</taxon>
    </lineage>
</organism>
<dbReference type="PANTHER" id="PTHR34930">
    <property type="entry name" value="GEO05313P1"/>
    <property type="match status" value="1"/>
</dbReference>
<keyword evidence="8" id="KW-0493">Microtubule</keyword>
<evidence type="ECO:0000256" key="6">
    <source>
        <dbReference type="ARBA" id="ARBA00022490"/>
    </source>
</evidence>
<evidence type="ECO:0000256" key="1">
    <source>
        <dbReference type="ARBA" id="ARBA00003805"/>
    </source>
</evidence>
<keyword evidence="7" id="KW-0597">Phosphoprotein</keyword>
<dbReference type="InterPro" id="IPR033335">
    <property type="entry name" value="JUPITER"/>
</dbReference>
<reference evidence="12" key="1">
    <citation type="submission" date="2005-10" db="EMBL/GenBank/DDBJ databases">
        <authorList>
            <person name="Loftus B.J."/>
            <person name="Nene V.M."/>
            <person name="Hannick L.I."/>
            <person name="Bidwell S."/>
            <person name="Haas B."/>
            <person name="Amedeo P."/>
            <person name="Orvis J."/>
            <person name="Wortman J.R."/>
            <person name="White O.R."/>
            <person name="Salzberg S."/>
            <person name="Shumway M."/>
            <person name="Koo H."/>
            <person name="Zhao Y."/>
            <person name="Holmes M."/>
            <person name="Miller J."/>
            <person name="Schatz M."/>
            <person name="Pop M."/>
            <person name="Pai G."/>
            <person name="Utterback T."/>
            <person name="Rogers Y.-H."/>
            <person name="Kravitz S."/>
            <person name="Fraser C.M."/>
        </authorList>
    </citation>
    <scope>NUCLEOTIDE SEQUENCE</scope>
    <source>
        <strain evidence="12">Liverpool</strain>
    </source>
</reference>
<dbReference type="eggNOG" id="ENOG502S7TC">
    <property type="taxonomic scope" value="Eukaryota"/>
</dbReference>
<comment type="subcellular location">
    <subcellularLocation>
        <location evidence="3">Cytoplasm</location>
        <location evidence="3">Cytoskeleton</location>
        <location evidence="3">Spindle</location>
    </subcellularLocation>
    <subcellularLocation>
        <location evidence="2">Nucleus</location>
    </subcellularLocation>
</comment>
<dbReference type="PANTHER" id="PTHR34930:SF2">
    <property type="entry name" value="MICROTUBULE-ASSOCIATED PROTEIN JUPITER"/>
    <property type="match status" value="1"/>
</dbReference>
<dbReference type="Pfam" id="PF17054">
    <property type="entry name" value="JUPITER"/>
    <property type="match status" value="1"/>
</dbReference>
<protein>
    <recommendedName>
        <fullName evidence="5">Microtubule-associated protein Jupiter</fullName>
    </recommendedName>
</protein>